<dbReference type="Proteomes" id="UP000440224">
    <property type="component" value="Unassembled WGS sequence"/>
</dbReference>
<dbReference type="OrthoDB" id="5290767at2"/>
<feature type="region of interest" description="Disordered" evidence="1">
    <location>
        <begin position="340"/>
        <end position="531"/>
    </location>
</feature>
<gene>
    <name evidence="3" type="ORF">GF068_11370</name>
</gene>
<feature type="region of interest" description="Disordered" evidence="1">
    <location>
        <begin position="40"/>
        <end position="63"/>
    </location>
</feature>
<feature type="compositionally biased region" description="Basic and acidic residues" evidence="1">
    <location>
        <begin position="633"/>
        <end position="645"/>
    </location>
</feature>
<name>A0A6N7PKE8_9BACT</name>
<feature type="domain" description="DUF2169" evidence="2">
    <location>
        <begin position="24"/>
        <end position="301"/>
    </location>
</feature>
<evidence type="ECO:0000256" key="1">
    <source>
        <dbReference type="SAM" id="MobiDB-lite"/>
    </source>
</evidence>
<feature type="compositionally biased region" description="Basic and acidic residues" evidence="1">
    <location>
        <begin position="52"/>
        <end position="61"/>
    </location>
</feature>
<dbReference type="AlphaFoldDB" id="A0A6N7PKE8"/>
<evidence type="ECO:0000313" key="3">
    <source>
        <dbReference type="EMBL" id="MRG92523.1"/>
    </source>
</evidence>
<sequence>MEVVTVCPFRVASLLWQPRRGGWVLTVVCKATYDLAPVQSRLAQDQDDPNEDDNHWNDDPARSVYSPSDLVPFKVRADVVLVGNAFAPRGEAARSILTRLVVGGIDKSIEAFGDRAFGPDGGVRDTRGVTKVPLRYERAAGGPDTPNPVGVRQGAEPDAYGVAPVPNLQPPGMLVQSRADVINPIGYGPLAPTWPGRMEMLGGHAPTFSMLVVREQPVPDDIDPAYFNCAPRDQQLDELRDNERIVLENLHPQHPRLVTSLPGLHPRAFVVRPGGSPQDLTMKCDTLWIDTDRAQCTLTWRAQIGLDRPHGLGRVVVAMEEPGQRLTWADVERLLVASGQAGEPLAEGTREAPPPDKPHRPGTVPFLRPDVAGEVPAKPATPAVSALSQMSAPRPENAPPPPRVAPAASGLPFIAPKNVSPAASAPQPPADRPPPGDAAPPWLAASRKASSPSVPSPALTNATPFSPPAAQPAPPPPPARIPQAPPSPSPSALDSPWANPSARPGSGDAMPAKAVGNMAAGLSPPSPIAPTSATAMAAAGLAGAAAVAAFSSASQAAPPPPVAVANAATVGAAAASNAAAAASTWSAPSDAPSPSPAVAPRAYTHRGPVRDVVDLIWFDPKSAPKMREHPSWKLLLDKKPEPRDLDFDDEPPPEEPPDVRDRKDVFAVLTRGVATDAEGIQEAIGDAVADDGTFTPPLVLVSAELTFPFDELETLKATVTAVSPLIAGDKKLKETVDTVNELLKTPWLSSSSGVAERLTQQVKDAFAQGNRMLPPSYLDSHTERMLLEQRHYQKRTVFGEPWIRSVLVPQGSSSPMPAYLPESLTKKLPMFQRFKARIVAEAHMQQDEYENHPAALKVVALGRVVSLQRRGFMR</sequence>
<protein>
    <submittedName>
        <fullName evidence="3">DUF2169 domain-containing protein</fullName>
    </submittedName>
</protein>
<feature type="compositionally biased region" description="Acidic residues" evidence="1">
    <location>
        <begin position="646"/>
        <end position="656"/>
    </location>
</feature>
<feature type="compositionally biased region" description="Basic and acidic residues" evidence="1">
    <location>
        <begin position="348"/>
        <end position="359"/>
    </location>
</feature>
<dbReference type="Pfam" id="PF09937">
    <property type="entry name" value="DUF2169"/>
    <property type="match status" value="1"/>
</dbReference>
<evidence type="ECO:0000313" key="4">
    <source>
        <dbReference type="Proteomes" id="UP000440224"/>
    </source>
</evidence>
<keyword evidence="4" id="KW-1185">Reference proteome</keyword>
<feature type="compositionally biased region" description="Pro residues" evidence="1">
    <location>
        <begin position="465"/>
        <end position="489"/>
    </location>
</feature>
<proteinExistence type="predicted"/>
<feature type="compositionally biased region" description="Pro residues" evidence="1">
    <location>
        <begin position="426"/>
        <end position="438"/>
    </location>
</feature>
<organism evidence="3 4">
    <name type="scientific">Polyangium spumosum</name>
    <dbReference type="NCBI Taxonomy" id="889282"/>
    <lineage>
        <taxon>Bacteria</taxon>
        <taxon>Pseudomonadati</taxon>
        <taxon>Myxococcota</taxon>
        <taxon>Polyangia</taxon>
        <taxon>Polyangiales</taxon>
        <taxon>Polyangiaceae</taxon>
        <taxon>Polyangium</taxon>
    </lineage>
</organism>
<dbReference type="InterPro" id="IPR018683">
    <property type="entry name" value="DUF2169"/>
</dbReference>
<dbReference type="EMBL" id="WJIE01000003">
    <property type="protein sequence ID" value="MRG92523.1"/>
    <property type="molecule type" value="Genomic_DNA"/>
</dbReference>
<dbReference type="RefSeq" id="WP_153819393.1">
    <property type="nucleotide sequence ID" value="NZ_WJIE01000003.1"/>
</dbReference>
<feature type="compositionally biased region" description="Polar residues" evidence="1">
    <location>
        <begin position="448"/>
        <end position="461"/>
    </location>
</feature>
<accession>A0A6N7PKE8</accession>
<feature type="region of interest" description="Disordered" evidence="1">
    <location>
        <begin position="633"/>
        <end position="660"/>
    </location>
</feature>
<evidence type="ECO:0000259" key="2">
    <source>
        <dbReference type="Pfam" id="PF09937"/>
    </source>
</evidence>
<reference evidence="3 4" key="1">
    <citation type="submission" date="2019-10" db="EMBL/GenBank/DDBJ databases">
        <title>A soil myxobacterium in the family Polyangiaceae.</title>
        <authorList>
            <person name="Li Y."/>
            <person name="Wang J."/>
        </authorList>
    </citation>
    <scope>NUCLEOTIDE SEQUENCE [LARGE SCALE GENOMIC DNA]</scope>
    <source>
        <strain evidence="3 4">DSM 14734</strain>
    </source>
</reference>
<comment type="caution">
    <text evidence="3">The sequence shown here is derived from an EMBL/GenBank/DDBJ whole genome shotgun (WGS) entry which is preliminary data.</text>
</comment>